<evidence type="ECO:0000313" key="1">
    <source>
        <dbReference type="EMBL" id="MED6173475.1"/>
    </source>
</evidence>
<comment type="caution">
    <text evidence="1">The sequence shown here is derived from an EMBL/GenBank/DDBJ whole genome shotgun (WGS) entry which is preliminary data.</text>
</comment>
<dbReference type="Proteomes" id="UP001341840">
    <property type="component" value="Unassembled WGS sequence"/>
</dbReference>
<sequence>MVSSVIVGLFPSKGDQRGLQGEKKSKEETRQNMGIISVRPHGGRQCSRLVTGKEILLECKCSARLQRGRTPTAKAWNGKGVDLLDHSDAQVSEIFKGEFLILHARRKSHVWHQGGVDAILPRYRLRAGCDVNGLPL</sequence>
<organism evidence="1 2">
    <name type="scientific">Stylosanthes scabra</name>
    <dbReference type="NCBI Taxonomy" id="79078"/>
    <lineage>
        <taxon>Eukaryota</taxon>
        <taxon>Viridiplantae</taxon>
        <taxon>Streptophyta</taxon>
        <taxon>Embryophyta</taxon>
        <taxon>Tracheophyta</taxon>
        <taxon>Spermatophyta</taxon>
        <taxon>Magnoliopsida</taxon>
        <taxon>eudicotyledons</taxon>
        <taxon>Gunneridae</taxon>
        <taxon>Pentapetalae</taxon>
        <taxon>rosids</taxon>
        <taxon>fabids</taxon>
        <taxon>Fabales</taxon>
        <taxon>Fabaceae</taxon>
        <taxon>Papilionoideae</taxon>
        <taxon>50 kb inversion clade</taxon>
        <taxon>dalbergioids sensu lato</taxon>
        <taxon>Dalbergieae</taxon>
        <taxon>Pterocarpus clade</taxon>
        <taxon>Stylosanthes</taxon>
    </lineage>
</organism>
<evidence type="ECO:0000313" key="2">
    <source>
        <dbReference type="Proteomes" id="UP001341840"/>
    </source>
</evidence>
<dbReference type="EMBL" id="JASCZI010151556">
    <property type="protein sequence ID" value="MED6173475.1"/>
    <property type="molecule type" value="Genomic_DNA"/>
</dbReference>
<accession>A0ABU6VIJ8</accession>
<reference evidence="1 2" key="1">
    <citation type="journal article" date="2023" name="Plants (Basel)">
        <title>Bridging the Gap: Combining Genomics and Transcriptomics Approaches to Understand Stylosanthes scabra, an Orphan Legume from the Brazilian Caatinga.</title>
        <authorList>
            <person name="Ferreira-Neto J.R.C."/>
            <person name="da Silva M.D."/>
            <person name="Binneck E."/>
            <person name="de Melo N.F."/>
            <person name="da Silva R.H."/>
            <person name="de Melo A.L.T.M."/>
            <person name="Pandolfi V."/>
            <person name="Bustamante F.O."/>
            <person name="Brasileiro-Vidal A.C."/>
            <person name="Benko-Iseppon A.M."/>
        </authorList>
    </citation>
    <scope>NUCLEOTIDE SEQUENCE [LARGE SCALE GENOMIC DNA]</scope>
    <source>
        <tissue evidence="1">Leaves</tissue>
    </source>
</reference>
<proteinExistence type="predicted"/>
<name>A0ABU6VIJ8_9FABA</name>
<protein>
    <submittedName>
        <fullName evidence="1">Uncharacterized protein</fullName>
    </submittedName>
</protein>
<gene>
    <name evidence="1" type="ORF">PIB30_059881</name>
</gene>
<keyword evidence="2" id="KW-1185">Reference proteome</keyword>